<dbReference type="PATRIC" id="fig|68170.10.peg.1570"/>
<dbReference type="EMBL" id="JYJG01000433">
    <property type="protein sequence ID" value="KJK36222.1"/>
    <property type="molecule type" value="Genomic_DNA"/>
</dbReference>
<evidence type="ECO:0000313" key="1">
    <source>
        <dbReference type="EMBL" id="KJK36222.1"/>
    </source>
</evidence>
<accession>A0A0F0GDL2</accession>
<dbReference type="RefSeq" id="WP_045317463.1">
    <property type="nucleotide sequence ID" value="NZ_JYJG01000433.1"/>
</dbReference>
<proteinExistence type="predicted"/>
<gene>
    <name evidence="1" type="ORF">UK23_42335</name>
</gene>
<sequence length="133" mass="14114">MTALGELADLAEGPLLPGADDAMYLLECVLVFEGVAYWADDLAWAVAGEEYCLPCPGCAAELVVYDKACTDETGGSRPLVHADPRRLTGIGRRLHDTAIGHGRQHVAEGILRLFGQATCPLCATEFSVAGRVL</sequence>
<comment type="caution">
    <text evidence="1">The sequence shown here is derived from an EMBL/GenBank/DDBJ whole genome shotgun (WGS) entry which is preliminary data.</text>
</comment>
<name>A0A0F0GDL2_LENAE</name>
<evidence type="ECO:0000313" key="2">
    <source>
        <dbReference type="Proteomes" id="UP000033393"/>
    </source>
</evidence>
<protein>
    <submittedName>
        <fullName evidence="1">Uncharacterized protein</fullName>
    </submittedName>
</protein>
<reference evidence="1 2" key="1">
    <citation type="submission" date="2015-02" db="EMBL/GenBank/DDBJ databases">
        <authorList>
            <person name="Ju K.-S."/>
            <person name="Doroghazi J.R."/>
            <person name="Metcalf W."/>
        </authorList>
    </citation>
    <scope>NUCLEOTIDE SEQUENCE [LARGE SCALE GENOMIC DNA]</scope>
    <source>
        <strain evidence="1 2">NRRL B-16140</strain>
    </source>
</reference>
<dbReference type="AlphaFoldDB" id="A0A0F0GDL2"/>
<keyword evidence="2" id="KW-1185">Reference proteome</keyword>
<dbReference type="Proteomes" id="UP000033393">
    <property type="component" value="Unassembled WGS sequence"/>
</dbReference>
<organism evidence="1 2">
    <name type="scientific">Lentzea aerocolonigenes</name>
    <name type="common">Lechevalieria aerocolonigenes</name>
    <name type="synonym">Saccharothrix aerocolonigenes</name>
    <dbReference type="NCBI Taxonomy" id="68170"/>
    <lineage>
        <taxon>Bacteria</taxon>
        <taxon>Bacillati</taxon>
        <taxon>Actinomycetota</taxon>
        <taxon>Actinomycetes</taxon>
        <taxon>Pseudonocardiales</taxon>
        <taxon>Pseudonocardiaceae</taxon>
        <taxon>Lentzea</taxon>
    </lineage>
</organism>
<dbReference type="OrthoDB" id="796912at2"/>